<gene>
    <name evidence="1" type="ORF">FC39_GL000456</name>
</gene>
<protein>
    <recommendedName>
        <fullName evidence="3">HK97 gp10 family phage protein</fullName>
    </recommendedName>
</protein>
<proteinExistence type="predicted"/>
<dbReference type="eggNOG" id="ENOG5031HE4">
    <property type="taxonomic scope" value="Bacteria"/>
</dbReference>
<accession>A0A0R1YDT5</accession>
<dbReference type="Proteomes" id="UP000051223">
    <property type="component" value="Unassembled WGS sequence"/>
</dbReference>
<evidence type="ECO:0000313" key="2">
    <source>
        <dbReference type="Proteomes" id="UP000051223"/>
    </source>
</evidence>
<sequence length="128" mass="14727">MDDEQFQAWANRVKRRIDTGELKKELTRSVKRIGKQAIRQFKANTPEDTGHLRRCWRVQDAGFIGGSWSIELTNGAEYASYVENGHKTCEHTGWVPGQFFMKESLDQVNSQLPELITPGLWAFRDILS</sequence>
<keyword evidence="2" id="KW-1185">Reference proteome</keyword>
<organism evidence="1 2">
    <name type="scientific">Lactobacillus hamsteri DSM 5661 = JCM 6256</name>
    <dbReference type="NCBI Taxonomy" id="1423754"/>
    <lineage>
        <taxon>Bacteria</taxon>
        <taxon>Bacillati</taxon>
        <taxon>Bacillota</taxon>
        <taxon>Bacilli</taxon>
        <taxon>Lactobacillales</taxon>
        <taxon>Lactobacillaceae</taxon>
        <taxon>Lactobacillus</taxon>
    </lineage>
</organism>
<comment type="caution">
    <text evidence="1">The sequence shown here is derived from an EMBL/GenBank/DDBJ whole genome shotgun (WGS) entry which is preliminary data.</text>
</comment>
<evidence type="ECO:0000313" key="1">
    <source>
        <dbReference type="EMBL" id="KRM37004.1"/>
    </source>
</evidence>
<evidence type="ECO:0008006" key="3">
    <source>
        <dbReference type="Google" id="ProtNLM"/>
    </source>
</evidence>
<name>A0A0R1YDT5_9LACO</name>
<dbReference type="EMBL" id="AZGI01000092">
    <property type="protein sequence ID" value="KRM37004.1"/>
    <property type="molecule type" value="Genomic_DNA"/>
</dbReference>
<dbReference type="STRING" id="1423754.FC39_GL000456"/>
<dbReference type="Pfam" id="PF04883">
    <property type="entry name" value="HK97-gp10_like"/>
    <property type="match status" value="1"/>
</dbReference>
<reference evidence="1 2" key="1">
    <citation type="journal article" date="2015" name="Genome Announc.">
        <title>Expanding the biotechnology potential of lactobacilli through comparative genomics of 213 strains and associated genera.</title>
        <authorList>
            <person name="Sun Z."/>
            <person name="Harris H.M."/>
            <person name="McCann A."/>
            <person name="Guo C."/>
            <person name="Argimon S."/>
            <person name="Zhang W."/>
            <person name="Yang X."/>
            <person name="Jeffery I.B."/>
            <person name="Cooney J.C."/>
            <person name="Kagawa T.F."/>
            <person name="Liu W."/>
            <person name="Song Y."/>
            <person name="Salvetti E."/>
            <person name="Wrobel A."/>
            <person name="Rasinkangas P."/>
            <person name="Parkhill J."/>
            <person name="Rea M.C."/>
            <person name="O'Sullivan O."/>
            <person name="Ritari J."/>
            <person name="Douillard F.P."/>
            <person name="Paul Ross R."/>
            <person name="Yang R."/>
            <person name="Briner A.E."/>
            <person name="Felis G.E."/>
            <person name="de Vos W.M."/>
            <person name="Barrangou R."/>
            <person name="Klaenhammer T.R."/>
            <person name="Caufield P.W."/>
            <person name="Cui Y."/>
            <person name="Zhang H."/>
            <person name="O'Toole P.W."/>
        </authorList>
    </citation>
    <scope>NUCLEOTIDE SEQUENCE [LARGE SCALE GENOMIC DNA]</scope>
    <source>
        <strain evidence="1 2">DSM 5661</strain>
    </source>
</reference>
<dbReference type="InterPro" id="IPR010064">
    <property type="entry name" value="HK97-gp10_tail"/>
</dbReference>
<dbReference type="PATRIC" id="fig|1423754.3.peg.469"/>
<dbReference type="AlphaFoldDB" id="A0A0R1YDT5"/>